<name>A0ABY2U932_9PSED</name>
<reference evidence="2 3" key="1">
    <citation type="submission" date="2019-05" db="EMBL/GenBank/DDBJ databases">
        <title>Pseudomonas edaphica sp. nov., isolated from rhizospheric soil of Cistus ladanifer L. in Spain.</title>
        <authorList>
            <person name="Peix A."/>
        </authorList>
    </citation>
    <scope>NUCLEOTIDE SEQUENCE [LARGE SCALE GENOMIC DNA]</scope>
    <source>
        <strain evidence="2 3">RD25</strain>
    </source>
</reference>
<feature type="non-terminal residue" evidence="2">
    <location>
        <position position="111"/>
    </location>
</feature>
<proteinExistence type="predicted"/>
<feature type="chain" id="PRO_5045267116" evidence="1">
    <location>
        <begin position="26"/>
        <end position="111"/>
    </location>
</feature>
<sequence>MGACAMNAQSLLVAAMLMASATAFADTAAKAPTIAKELQQAKTYTISSPPTAPLELPKPALPDLTGYTAAAMEKKIVRSKPGKVSIRRMMQEDALKDFIGGDNKMAEWVVR</sequence>
<organism evidence="2 3">
    <name type="scientific">Pseudomonas edaphica</name>
    <dbReference type="NCBI Taxonomy" id="2006980"/>
    <lineage>
        <taxon>Bacteria</taxon>
        <taxon>Pseudomonadati</taxon>
        <taxon>Pseudomonadota</taxon>
        <taxon>Gammaproteobacteria</taxon>
        <taxon>Pseudomonadales</taxon>
        <taxon>Pseudomonadaceae</taxon>
        <taxon>Pseudomonas</taxon>
    </lineage>
</organism>
<evidence type="ECO:0000313" key="2">
    <source>
        <dbReference type="EMBL" id="TLG92371.1"/>
    </source>
</evidence>
<accession>A0ABY2U932</accession>
<evidence type="ECO:0000313" key="3">
    <source>
        <dbReference type="Proteomes" id="UP000304941"/>
    </source>
</evidence>
<comment type="caution">
    <text evidence="2">The sequence shown here is derived from an EMBL/GenBank/DDBJ whole genome shotgun (WGS) entry which is preliminary data.</text>
</comment>
<protein>
    <submittedName>
        <fullName evidence="2">Right-handed parallel beta-helix repeat-containing protein</fullName>
    </submittedName>
</protein>
<dbReference type="Gene3D" id="2.160.20.10">
    <property type="entry name" value="Single-stranded right-handed beta-helix, Pectin lyase-like"/>
    <property type="match status" value="1"/>
</dbReference>
<feature type="signal peptide" evidence="1">
    <location>
        <begin position="1"/>
        <end position="25"/>
    </location>
</feature>
<dbReference type="Proteomes" id="UP000304941">
    <property type="component" value="Unassembled WGS sequence"/>
</dbReference>
<dbReference type="EMBL" id="VBVZ01000095">
    <property type="protein sequence ID" value="TLG92371.1"/>
    <property type="molecule type" value="Genomic_DNA"/>
</dbReference>
<dbReference type="InterPro" id="IPR012334">
    <property type="entry name" value="Pectin_lyas_fold"/>
</dbReference>
<evidence type="ECO:0000256" key="1">
    <source>
        <dbReference type="SAM" id="SignalP"/>
    </source>
</evidence>
<keyword evidence="1" id="KW-0732">Signal</keyword>
<gene>
    <name evidence="2" type="ORF">FEM54_08880</name>
</gene>
<keyword evidence="3" id="KW-1185">Reference proteome</keyword>